<keyword evidence="9" id="KW-0804">Transcription</keyword>
<keyword evidence="7" id="KW-0812">Transmembrane</keyword>
<dbReference type="GO" id="GO:0010468">
    <property type="term" value="P:regulation of gene expression"/>
    <property type="evidence" value="ECO:0007669"/>
    <property type="project" value="UniProtKB-ARBA"/>
</dbReference>
<dbReference type="GO" id="GO:0006487">
    <property type="term" value="P:protein N-linked glycosylation"/>
    <property type="evidence" value="ECO:0007669"/>
    <property type="project" value="TreeGrafter"/>
</dbReference>
<dbReference type="GO" id="GO:0000032">
    <property type="term" value="P:cell wall mannoprotein biosynthetic process"/>
    <property type="evidence" value="ECO:0007669"/>
    <property type="project" value="TreeGrafter"/>
</dbReference>
<evidence type="ECO:0000256" key="11">
    <source>
        <dbReference type="SAM" id="MobiDB-lite"/>
    </source>
</evidence>
<keyword evidence="8" id="KW-0805">Transcription regulation</keyword>
<dbReference type="RefSeq" id="XP_018986784.1">
    <property type="nucleotide sequence ID" value="XM_019132368.1"/>
</dbReference>
<dbReference type="GeneID" id="30150221"/>
<keyword evidence="10" id="KW-0539">Nucleus</keyword>
<dbReference type="Gene3D" id="3.90.550.10">
    <property type="entry name" value="Spore Coat Polysaccharide Biosynthesis Protein SpsA, Chain A"/>
    <property type="match status" value="1"/>
</dbReference>
<evidence type="ECO:0000256" key="6">
    <source>
        <dbReference type="ARBA" id="ARBA00022679"/>
    </source>
</evidence>
<feature type="region of interest" description="Disordered" evidence="11">
    <location>
        <begin position="260"/>
        <end position="283"/>
    </location>
</feature>
<feature type="compositionally biased region" description="Polar residues" evidence="11">
    <location>
        <begin position="225"/>
        <end position="244"/>
    </location>
</feature>
<dbReference type="AlphaFoldDB" id="A0A1E3QUU4"/>
<gene>
    <name evidence="12" type="ORF">BABINDRAFT_6156</name>
</gene>
<organism evidence="12 13">
    <name type="scientific">Babjeviella inositovora NRRL Y-12698</name>
    <dbReference type="NCBI Taxonomy" id="984486"/>
    <lineage>
        <taxon>Eukaryota</taxon>
        <taxon>Fungi</taxon>
        <taxon>Dikarya</taxon>
        <taxon>Ascomycota</taxon>
        <taxon>Saccharomycotina</taxon>
        <taxon>Pichiomycetes</taxon>
        <taxon>Serinales incertae sedis</taxon>
        <taxon>Babjeviella</taxon>
    </lineage>
</organism>
<dbReference type="EMBL" id="KV454427">
    <property type="protein sequence ID" value="ODQ81456.1"/>
    <property type="molecule type" value="Genomic_DNA"/>
</dbReference>
<protein>
    <submittedName>
        <fullName evidence="12">Glycosyltransferase family 15 protein</fullName>
    </submittedName>
</protein>
<dbReference type="InterPro" id="IPR002685">
    <property type="entry name" value="Glyco_trans_15"/>
</dbReference>
<name>A0A1E3QUU4_9ASCO</name>
<dbReference type="OrthoDB" id="439943at2759"/>
<keyword evidence="6 12" id="KW-0808">Transferase</keyword>
<evidence type="ECO:0000256" key="1">
    <source>
        <dbReference type="ARBA" id="ARBA00004123"/>
    </source>
</evidence>
<reference evidence="13" key="1">
    <citation type="submission" date="2016-05" db="EMBL/GenBank/DDBJ databases">
        <title>Comparative genomics of biotechnologically important yeasts.</title>
        <authorList>
            <consortium name="DOE Joint Genome Institute"/>
            <person name="Riley R."/>
            <person name="Haridas S."/>
            <person name="Wolfe K.H."/>
            <person name="Lopes M.R."/>
            <person name="Hittinger C.T."/>
            <person name="Goker M."/>
            <person name="Salamov A."/>
            <person name="Wisecaver J."/>
            <person name="Long T.M."/>
            <person name="Aerts A.L."/>
            <person name="Barry K."/>
            <person name="Choi C."/>
            <person name="Clum A."/>
            <person name="Coughlan A.Y."/>
            <person name="Deshpande S."/>
            <person name="Douglass A.P."/>
            <person name="Hanson S.J."/>
            <person name="Klenk H.-P."/>
            <person name="Labutti K."/>
            <person name="Lapidus A."/>
            <person name="Lindquist E."/>
            <person name="Lipzen A."/>
            <person name="Meier-Kolthoff J.P."/>
            <person name="Ohm R.A."/>
            <person name="Otillar R.P."/>
            <person name="Pangilinan J."/>
            <person name="Peng Y."/>
            <person name="Rokas A."/>
            <person name="Rosa C.A."/>
            <person name="Scheuner C."/>
            <person name="Sibirny A.A."/>
            <person name="Slot J.C."/>
            <person name="Stielow J.B."/>
            <person name="Sun H."/>
            <person name="Kurtzman C.P."/>
            <person name="Blackwell M."/>
            <person name="Grigoriev I.V."/>
            <person name="Jeffries T.W."/>
        </authorList>
    </citation>
    <scope>NUCLEOTIDE SEQUENCE [LARGE SCALE GENOMIC DNA]</scope>
    <source>
        <strain evidence="13">NRRL Y-12698</strain>
    </source>
</reference>
<dbReference type="PANTHER" id="PTHR31121">
    <property type="entry name" value="ALPHA-1,2 MANNOSYLTRANSFERASE KTR1"/>
    <property type="match status" value="1"/>
</dbReference>
<comment type="subcellular location">
    <subcellularLocation>
        <location evidence="2">Membrane</location>
        <topology evidence="2">Single-pass type II membrane protein</topology>
    </subcellularLocation>
    <subcellularLocation>
        <location evidence="1">Nucleus</location>
    </subcellularLocation>
</comment>
<dbReference type="GO" id="GO:0000026">
    <property type="term" value="F:alpha-1,2-mannosyltransferase activity"/>
    <property type="evidence" value="ECO:0007669"/>
    <property type="project" value="TreeGrafter"/>
</dbReference>
<evidence type="ECO:0000256" key="8">
    <source>
        <dbReference type="ARBA" id="ARBA00023015"/>
    </source>
</evidence>
<sequence>MEDSKHNANDALNKKDKRRYQIQSRLSKMTLAFSTERDNYYRSMLHDLQNTLSTMHSGTNEVFLESLRDFEETRDYEMTRLRLWEEYQVQCVEREFHSDLVEAKTEHNQMVRLVKEKLQENLAKKIKALKEDKILLDMINSNTSSSSSQFMANSMTNLAFDRRSLRKRDIHPSHHLDTEEVSDSGYTSSLKRRRGGYGSGRDSGRDSRPNHNILGRGFMEAENGHATSNAYSSNDESGVNNGNGTDIDGYESLNNLIFGEKQREKPNTRHNAKPGDKITSLRPEDVDEDMEVLRAVANGVKKRETAPSLTPKRTRPPLYKSRRFWSCICVFTILYVYLHRFNLYPDVAGVNQSDLLGLPSSELKYYPVSRRVSKSHRDFPFKVGCSVPAVDEPRANAALVVLARNSELPDVIASMKSLERHFNQWFNYPWVFLNDEPFTEEFKEKVKAYTASDVEFGVIEPQHWDFPAGVDRQLIKESIEYQGDRGIKYGKLESYHKMCRFYSGWFFKHPLVAKRDWYWRVEPKVEFYCDITYDPFVEMEKRGKKYGFTVMIKELVDTIPNLFRYTQLFIRSHNVTVGETWGLFLRNHLHIHGDHAFTVETEEELRDEIDFETRLQKLLDKRHSMKDGMIDKNLLERLVKANASPSKLRRERFNAQEYNMCHFWLNFEIARTSLFNSTEYQAYFNFLENSGGFYAERWGDAPIHSLAVGMFLELDDVHYFRDIGYKHSTLGHCPANARGKQLPYEAAESYTAPKSLREYLFERPDPARLYGVGCRCRCPTNHREIEDSLSSCMNKWFELIDDNYTESVVDLAVVRRQHSVEVQDDIERHAGQIVYDGPWKKKK</sequence>
<accession>A0A1E3QUU4</accession>
<dbReference type="Pfam" id="PF01793">
    <property type="entry name" value="Glyco_transf_15"/>
    <property type="match status" value="2"/>
</dbReference>
<dbReference type="SUPFAM" id="SSF53448">
    <property type="entry name" value="Nucleotide-diphospho-sugar transferases"/>
    <property type="match status" value="1"/>
</dbReference>
<dbReference type="InterPro" id="IPR029044">
    <property type="entry name" value="Nucleotide-diphossugar_trans"/>
</dbReference>
<evidence type="ECO:0000256" key="3">
    <source>
        <dbReference type="ARBA" id="ARBA00007677"/>
    </source>
</evidence>
<feature type="region of interest" description="Disordered" evidence="11">
    <location>
        <begin position="171"/>
        <end position="246"/>
    </location>
</feature>
<evidence type="ECO:0000256" key="5">
    <source>
        <dbReference type="ARBA" id="ARBA00022676"/>
    </source>
</evidence>
<dbReference type="InterPro" id="IPR013907">
    <property type="entry name" value="Sds3"/>
</dbReference>
<comment type="similarity">
    <text evidence="3">Belongs to the glycosyltransferase 15 family.</text>
</comment>
<evidence type="ECO:0000313" key="13">
    <source>
        <dbReference type="Proteomes" id="UP000094336"/>
    </source>
</evidence>
<dbReference type="GO" id="GO:0005794">
    <property type="term" value="C:Golgi apparatus"/>
    <property type="evidence" value="ECO:0007669"/>
    <property type="project" value="TreeGrafter"/>
</dbReference>
<evidence type="ECO:0000256" key="10">
    <source>
        <dbReference type="ARBA" id="ARBA00023242"/>
    </source>
</evidence>
<keyword evidence="7" id="KW-0735">Signal-anchor</keyword>
<dbReference type="GO" id="GO:0016020">
    <property type="term" value="C:membrane"/>
    <property type="evidence" value="ECO:0007669"/>
    <property type="project" value="UniProtKB-SubCell"/>
</dbReference>
<keyword evidence="4" id="KW-0678">Repressor</keyword>
<keyword evidence="13" id="KW-1185">Reference proteome</keyword>
<evidence type="ECO:0000256" key="2">
    <source>
        <dbReference type="ARBA" id="ARBA00004606"/>
    </source>
</evidence>
<evidence type="ECO:0000256" key="4">
    <source>
        <dbReference type="ARBA" id="ARBA00022491"/>
    </source>
</evidence>
<evidence type="ECO:0000256" key="7">
    <source>
        <dbReference type="ARBA" id="ARBA00022968"/>
    </source>
</evidence>
<keyword evidence="5" id="KW-0328">Glycosyltransferase</keyword>
<evidence type="ECO:0000313" key="12">
    <source>
        <dbReference type="EMBL" id="ODQ81456.1"/>
    </source>
</evidence>
<dbReference type="Proteomes" id="UP000094336">
    <property type="component" value="Unassembled WGS sequence"/>
</dbReference>
<dbReference type="PANTHER" id="PTHR31121:SF2">
    <property type="entry name" value="MANNOSYLTRANSFERASE KTR5-RELATED"/>
    <property type="match status" value="1"/>
</dbReference>
<dbReference type="Pfam" id="PF08598">
    <property type="entry name" value="Sds3"/>
    <property type="match status" value="1"/>
</dbReference>
<dbReference type="GO" id="GO:0005654">
    <property type="term" value="C:nucleoplasm"/>
    <property type="evidence" value="ECO:0007669"/>
    <property type="project" value="UniProtKB-ARBA"/>
</dbReference>
<proteinExistence type="inferred from homology"/>
<dbReference type="SMART" id="SM01401">
    <property type="entry name" value="Sds3"/>
    <property type="match status" value="1"/>
</dbReference>
<evidence type="ECO:0000256" key="9">
    <source>
        <dbReference type="ARBA" id="ARBA00023163"/>
    </source>
</evidence>